<organism evidence="2 3">
    <name type="scientific">Halopelagius inordinatus</name>
    <dbReference type="NCBI Taxonomy" id="553467"/>
    <lineage>
        <taxon>Archaea</taxon>
        <taxon>Methanobacteriati</taxon>
        <taxon>Methanobacteriota</taxon>
        <taxon>Stenosarchaea group</taxon>
        <taxon>Halobacteria</taxon>
        <taxon>Halobacteriales</taxon>
        <taxon>Haloferacaceae</taxon>
    </lineage>
</organism>
<sequence>MRMGNYFCVKPVVETEMSVDSAFPGIDHVTVVPTNYRPDDSEGDGERETDSGETPATDRR</sequence>
<evidence type="ECO:0000256" key="1">
    <source>
        <dbReference type="SAM" id="MobiDB-lite"/>
    </source>
</evidence>
<dbReference type="Proteomes" id="UP000198876">
    <property type="component" value="Unassembled WGS sequence"/>
</dbReference>
<proteinExistence type="predicted"/>
<dbReference type="STRING" id="553467.SAMN04488063_0796"/>
<protein>
    <submittedName>
        <fullName evidence="2">Uncharacterized protein</fullName>
    </submittedName>
</protein>
<dbReference type="AlphaFoldDB" id="A0A1I2MKG3"/>
<accession>A0A1I2MKG3</accession>
<evidence type="ECO:0000313" key="3">
    <source>
        <dbReference type="Proteomes" id="UP000198876"/>
    </source>
</evidence>
<feature type="compositionally biased region" description="Basic and acidic residues" evidence="1">
    <location>
        <begin position="37"/>
        <end position="60"/>
    </location>
</feature>
<reference evidence="3" key="1">
    <citation type="submission" date="2016-10" db="EMBL/GenBank/DDBJ databases">
        <authorList>
            <person name="Varghese N."/>
            <person name="Submissions S."/>
        </authorList>
    </citation>
    <scope>NUCLEOTIDE SEQUENCE [LARGE SCALE GENOMIC DNA]</scope>
    <source>
        <strain evidence="3">CGMCC 1.7739</strain>
    </source>
</reference>
<evidence type="ECO:0000313" key="2">
    <source>
        <dbReference type="EMBL" id="SFF91932.1"/>
    </source>
</evidence>
<name>A0A1I2MKG3_9EURY</name>
<feature type="region of interest" description="Disordered" evidence="1">
    <location>
        <begin position="32"/>
        <end position="60"/>
    </location>
</feature>
<dbReference type="EMBL" id="FOOQ01000001">
    <property type="protein sequence ID" value="SFF91932.1"/>
    <property type="molecule type" value="Genomic_DNA"/>
</dbReference>
<keyword evidence="3" id="KW-1185">Reference proteome</keyword>
<gene>
    <name evidence="2" type="ORF">SAMN04488063_0796</name>
</gene>